<organism evidence="2 3">
    <name type="scientific">Dorcoceras hygrometricum</name>
    <dbReference type="NCBI Taxonomy" id="472368"/>
    <lineage>
        <taxon>Eukaryota</taxon>
        <taxon>Viridiplantae</taxon>
        <taxon>Streptophyta</taxon>
        <taxon>Embryophyta</taxon>
        <taxon>Tracheophyta</taxon>
        <taxon>Spermatophyta</taxon>
        <taxon>Magnoliopsida</taxon>
        <taxon>eudicotyledons</taxon>
        <taxon>Gunneridae</taxon>
        <taxon>Pentapetalae</taxon>
        <taxon>asterids</taxon>
        <taxon>lamiids</taxon>
        <taxon>Lamiales</taxon>
        <taxon>Gesneriaceae</taxon>
        <taxon>Didymocarpoideae</taxon>
        <taxon>Trichosporeae</taxon>
        <taxon>Loxocarpinae</taxon>
        <taxon>Dorcoceras</taxon>
    </lineage>
</organism>
<proteinExistence type="predicted"/>
<feature type="region of interest" description="Disordered" evidence="1">
    <location>
        <begin position="1"/>
        <end position="84"/>
    </location>
</feature>
<evidence type="ECO:0000313" key="3">
    <source>
        <dbReference type="Proteomes" id="UP000250235"/>
    </source>
</evidence>
<keyword evidence="3" id="KW-1185">Reference proteome</keyword>
<evidence type="ECO:0000313" key="2">
    <source>
        <dbReference type="EMBL" id="KZV19092.1"/>
    </source>
</evidence>
<feature type="compositionally biased region" description="Basic and acidic residues" evidence="1">
    <location>
        <begin position="43"/>
        <end position="53"/>
    </location>
</feature>
<accession>A0A2Z7ABN9</accession>
<name>A0A2Z7ABN9_9LAMI</name>
<dbReference type="EMBL" id="KV016956">
    <property type="protein sequence ID" value="KZV19092.1"/>
    <property type="molecule type" value="Genomic_DNA"/>
</dbReference>
<dbReference type="Proteomes" id="UP000250235">
    <property type="component" value="Unassembled WGS sequence"/>
</dbReference>
<sequence>MSELRRKAAAGDRHHEKARAAPMPRPRPRQAVTTPSGLRRKAAAGDRHHEKARAAQMPRTRTRQARRSMRQRRTKTPASGAKRCPRGATIARAAAHHLRNVCARTGRRPFLVAQPSAASALVCRTRRAMLHAHVRSGSWSWPPTMRPARMASCALWRAPWAAA</sequence>
<dbReference type="AlphaFoldDB" id="A0A2Z7ABN9"/>
<protein>
    <submittedName>
        <fullName evidence="2">Uncharacterized protein</fullName>
    </submittedName>
</protein>
<evidence type="ECO:0000256" key="1">
    <source>
        <dbReference type="SAM" id="MobiDB-lite"/>
    </source>
</evidence>
<gene>
    <name evidence="2" type="ORF">F511_43810</name>
</gene>
<reference evidence="2 3" key="1">
    <citation type="journal article" date="2015" name="Proc. Natl. Acad. Sci. U.S.A.">
        <title>The resurrection genome of Boea hygrometrica: A blueprint for survival of dehydration.</title>
        <authorList>
            <person name="Xiao L."/>
            <person name="Yang G."/>
            <person name="Zhang L."/>
            <person name="Yang X."/>
            <person name="Zhao S."/>
            <person name="Ji Z."/>
            <person name="Zhou Q."/>
            <person name="Hu M."/>
            <person name="Wang Y."/>
            <person name="Chen M."/>
            <person name="Xu Y."/>
            <person name="Jin H."/>
            <person name="Xiao X."/>
            <person name="Hu G."/>
            <person name="Bao F."/>
            <person name="Hu Y."/>
            <person name="Wan P."/>
            <person name="Li L."/>
            <person name="Deng X."/>
            <person name="Kuang T."/>
            <person name="Xiang C."/>
            <person name="Zhu J.K."/>
            <person name="Oliver M.J."/>
            <person name="He Y."/>
        </authorList>
    </citation>
    <scope>NUCLEOTIDE SEQUENCE [LARGE SCALE GENOMIC DNA]</scope>
    <source>
        <strain evidence="3">cv. XS01</strain>
    </source>
</reference>
<feature type="compositionally biased region" description="Basic residues" evidence="1">
    <location>
        <begin position="60"/>
        <end position="75"/>
    </location>
</feature>
<feature type="compositionally biased region" description="Basic and acidic residues" evidence="1">
    <location>
        <begin position="1"/>
        <end position="19"/>
    </location>
</feature>